<gene>
    <name evidence="3" type="ORF">AYI70_g1582</name>
</gene>
<protein>
    <submittedName>
        <fullName evidence="3">Uncharacterized protein</fullName>
    </submittedName>
</protein>
<dbReference type="EMBL" id="LSSN01000343">
    <property type="protein sequence ID" value="OMJ24434.1"/>
    <property type="molecule type" value="Genomic_DNA"/>
</dbReference>
<evidence type="ECO:0000313" key="3">
    <source>
        <dbReference type="EMBL" id="OMJ24434.1"/>
    </source>
</evidence>
<organism evidence="3 4">
    <name type="scientific">Smittium culicis</name>
    <dbReference type="NCBI Taxonomy" id="133412"/>
    <lineage>
        <taxon>Eukaryota</taxon>
        <taxon>Fungi</taxon>
        <taxon>Fungi incertae sedis</taxon>
        <taxon>Zoopagomycota</taxon>
        <taxon>Kickxellomycotina</taxon>
        <taxon>Harpellomycetes</taxon>
        <taxon>Harpellales</taxon>
        <taxon>Legeriomycetaceae</taxon>
        <taxon>Smittium</taxon>
    </lineage>
</organism>
<reference evidence="3 4" key="1">
    <citation type="submission" date="2017-01" db="EMBL/GenBank/DDBJ databases">
        <authorList>
            <person name="Mah S.A."/>
            <person name="Swanson W.J."/>
            <person name="Moy G.W."/>
            <person name="Vacquier V.D."/>
        </authorList>
    </citation>
    <scope>NUCLEOTIDE SEQUENCE [LARGE SCALE GENOMIC DNA]</scope>
    <source>
        <strain evidence="3 4">GSMNP</strain>
    </source>
</reference>
<dbReference type="Proteomes" id="UP000187283">
    <property type="component" value="Unassembled WGS sequence"/>
</dbReference>
<keyword evidence="2" id="KW-0472">Membrane</keyword>
<evidence type="ECO:0000313" key="4">
    <source>
        <dbReference type="Proteomes" id="UP000187283"/>
    </source>
</evidence>
<comment type="caution">
    <text evidence="3">The sequence shown here is derived from an EMBL/GenBank/DDBJ whole genome shotgun (WGS) entry which is preliminary data.</text>
</comment>
<name>A0A1R1YBZ1_9FUNG</name>
<evidence type="ECO:0000256" key="1">
    <source>
        <dbReference type="SAM" id="MobiDB-lite"/>
    </source>
</evidence>
<keyword evidence="2" id="KW-1133">Transmembrane helix</keyword>
<proteinExistence type="predicted"/>
<keyword evidence="2" id="KW-0812">Transmembrane</keyword>
<feature type="transmembrane region" description="Helical" evidence="2">
    <location>
        <begin position="70"/>
        <end position="91"/>
    </location>
</feature>
<keyword evidence="4" id="KW-1185">Reference proteome</keyword>
<sequence length="92" mass="9962">MVSSAVFRSADDSANSTASSANISASMPEASVGTRSPRTPLNISLMKKSKSIGEAGHTCRIYGWCCRGRYLDNMVFIRLLSLAIIIVTYTVR</sequence>
<dbReference type="AlphaFoldDB" id="A0A1R1YBZ1"/>
<accession>A0A1R1YBZ1</accession>
<feature type="compositionally biased region" description="Low complexity" evidence="1">
    <location>
        <begin position="12"/>
        <end position="26"/>
    </location>
</feature>
<evidence type="ECO:0000256" key="2">
    <source>
        <dbReference type="SAM" id="Phobius"/>
    </source>
</evidence>
<feature type="region of interest" description="Disordered" evidence="1">
    <location>
        <begin position="1"/>
        <end position="40"/>
    </location>
</feature>